<gene>
    <name evidence="2" type="ORF">KA717_09105</name>
</gene>
<dbReference type="AlphaFoldDB" id="A0A977KZV0"/>
<name>A0A977KZV0_9CYAN</name>
<dbReference type="Proteomes" id="UP001065613">
    <property type="component" value="Chromosome"/>
</dbReference>
<evidence type="ECO:0000256" key="1">
    <source>
        <dbReference type="SAM" id="SignalP"/>
    </source>
</evidence>
<sequence length="302" mass="33599">MNNAFKTLTFISLILITCGLSTASLSQNASVHAILQVKGKVLVNNKNWKKPQTAFVGLSLNSDDTLDIPAKASVKIYCSDLSIWIVKPGKYKVSQGCPSSKTVIRLPNSNNDTLRPVGKTEAALAKLPYLITPRETDIISDRPHIRWNAVPGAAYYIVKIETDGFSWTNQTNQNKIIYSGDRPLQPETRYWVTVTTDQGLSSQQETEVGFNVSDEQTKKTVLEAVEKIQKQPLSPTEKGLILAYLYRGYKLYDNAINVLEELVNQGSSEVTVYQLLGDTYLEIGLPQLAKNIYQKGVLLNKE</sequence>
<feature type="chain" id="PRO_5038099845" description="Tetratricopeptide repeat protein" evidence="1">
    <location>
        <begin position="24"/>
        <end position="302"/>
    </location>
</feature>
<protein>
    <recommendedName>
        <fullName evidence="3">Tetratricopeptide repeat protein</fullName>
    </recommendedName>
</protein>
<reference evidence="2" key="1">
    <citation type="submission" date="2021-04" db="EMBL/GenBank/DDBJ databases">
        <title>Genome sequence of Woronichinia naegeliana from Washington state freshwater lake bloom.</title>
        <authorList>
            <person name="Dreher T.W."/>
        </authorList>
    </citation>
    <scope>NUCLEOTIDE SEQUENCE</scope>
    <source>
        <strain evidence="2">WA131</strain>
    </source>
</reference>
<accession>A0A977KZV0</accession>
<feature type="signal peptide" evidence="1">
    <location>
        <begin position="1"/>
        <end position="23"/>
    </location>
</feature>
<dbReference type="SUPFAM" id="SSF48452">
    <property type="entry name" value="TPR-like"/>
    <property type="match status" value="1"/>
</dbReference>
<proteinExistence type="predicted"/>
<dbReference type="EMBL" id="CP073041">
    <property type="protein sequence ID" value="UXE62842.1"/>
    <property type="molecule type" value="Genomic_DNA"/>
</dbReference>
<evidence type="ECO:0000313" key="2">
    <source>
        <dbReference type="EMBL" id="UXE62842.1"/>
    </source>
</evidence>
<dbReference type="Gene3D" id="1.25.40.10">
    <property type="entry name" value="Tetratricopeptide repeat domain"/>
    <property type="match status" value="1"/>
</dbReference>
<evidence type="ECO:0008006" key="3">
    <source>
        <dbReference type="Google" id="ProtNLM"/>
    </source>
</evidence>
<dbReference type="KEGG" id="wna:KA717_09105"/>
<dbReference type="InterPro" id="IPR011990">
    <property type="entry name" value="TPR-like_helical_dom_sf"/>
</dbReference>
<keyword evidence="1" id="KW-0732">Signal</keyword>
<organism evidence="2">
    <name type="scientific">Woronichinia naegeliana WA131</name>
    <dbReference type="NCBI Taxonomy" id="2824559"/>
    <lineage>
        <taxon>Bacteria</taxon>
        <taxon>Bacillati</taxon>
        <taxon>Cyanobacteriota</taxon>
        <taxon>Cyanophyceae</taxon>
        <taxon>Synechococcales</taxon>
        <taxon>Coelosphaeriaceae</taxon>
        <taxon>Woronichinia</taxon>
    </lineage>
</organism>